<evidence type="ECO:0000256" key="2">
    <source>
        <dbReference type="ARBA" id="ARBA00022723"/>
    </source>
</evidence>
<dbReference type="Pfam" id="PF01753">
    <property type="entry name" value="zf-MYND"/>
    <property type="match status" value="1"/>
</dbReference>
<protein>
    <submittedName>
        <fullName evidence="7">Aspartate beta-hydroxylase domain-containing protein 2</fullName>
    </submittedName>
</protein>
<feature type="domain" description="MYND-type" evidence="6">
    <location>
        <begin position="17"/>
        <end position="54"/>
    </location>
</feature>
<keyword evidence="4" id="KW-0862">Zinc</keyword>
<name>A0A2R5GLR9_9STRA</name>
<dbReference type="Gene3D" id="2.60.120.330">
    <property type="entry name" value="B-lactam Antibiotic, Isopenicillin N Synthase, Chain"/>
    <property type="match status" value="1"/>
</dbReference>
<dbReference type="GO" id="GO:0005783">
    <property type="term" value="C:endoplasmic reticulum"/>
    <property type="evidence" value="ECO:0007669"/>
    <property type="project" value="TreeGrafter"/>
</dbReference>
<dbReference type="InterPro" id="IPR027443">
    <property type="entry name" value="IPNS-like_sf"/>
</dbReference>
<dbReference type="OrthoDB" id="438431at2759"/>
<dbReference type="InterPro" id="IPR007803">
    <property type="entry name" value="Asp/Arg/Pro-Hydrxlase"/>
</dbReference>
<keyword evidence="8" id="KW-1185">Reference proteome</keyword>
<evidence type="ECO:0000256" key="3">
    <source>
        <dbReference type="ARBA" id="ARBA00022771"/>
    </source>
</evidence>
<evidence type="ECO:0000256" key="5">
    <source>
        <dbReference type="PROSITE-ProRule" id="PRU00134"/>
    </source>
</evidence>
<accession>A0A2R5GLR9</accession>
<dbReference type="Proteomes" id="UP000241890">
    <property type="component" value="Unassembled WGS sequence"/>
</dbReference>
<dbReference type="InParanoid" id="A0A2R5GLR9"/>
<evidence type="ECO:0000313" key="8">
    <source>
        <dbReference type="Proteomes" id="UP000241890"/>
    </source>
</evidence>
<reference evidence="7 8" key="1">
    <citation type="submission" date="2017-12" db="EMBL/GenBank/DDBJ databases">
        <title>Sequencing, de novo assembly and annotation of complete genome of a new Thraustochytrid species, strain FCC1311.</title>
        <authorList>
            <person name="Sedici K."/>
            <person name="Godart F."/>
            <person name="Aiese Cigliano R."/>
            <person name="Sanseverino W."/>
            <person name="Barakat M."/>
            <person name="Ortet P."/>
            <person name="Marechal E."/>
            <person name="Cagnac O."/>
            <person name="Amato A."/>
        </authorList>
    </citation>
    <scope>NUCLEOTIDE SEQUENCE [LARGE SCALE GENOMIC DNA]</scope>
</reference>
<evidence type="ECO:0000259" key="6">
    <source>
        <dbReference type="PROSITE" id="PS50865"/>
    </source>
</evidence>
<dbReference type="PANTHER" id="PTHR12366:SF29">
    <property type="entry name" value="ASPARTYL BETA-HYDROXYLASE, ISOFORM L"/>
    <property type="match status" value="1"/>
</dbReference>
<dbReference type="EMBL" id="BEYU01000060">
    <property type="protein sequence ID" value="GBG29573.1"/>
    <property type="molecule type" value="Genomic_DNA"/>
</dbReference>
<evidence type="ECO:0000256" key="4">
    <source>
        <dbReference type="ARBA" id="ARBA00022833"/>
    </source>
</evidence>
<keyword evidence="2" id="KW-0479">Metal-binding</keyword>
<evidence type="ECO:0000256" key="1">
    <source>
        <dbReference type="ARBA" id="ARBA00007730"/>
    </source>
</evidence>
<comment type="caution">
    <text evidence="7">The sequence shown here is derived from an EMBL/GenBank/DDBJ whole genome shotgun (WGS) entry which is preliminary data.</text>
</comment>
<dbReference type="InterPro" id="IPR039038">
    <property type="entry name" value="ASPH"/>
</dbReference>
<dbReference type="PROSITE" id="PS50865">
    <property type="entry name" value="ZF_MYND_2"/>
    <property type="match status" value="1"/>
</dbReference>
<dbReference type="Pfam" id="PF05118">
    <property type="entry name" value="Asp_Arg_Hydrox"/>
    <property type="match status" value="1"/>
</dbReference>
<evidence type="ECO:0000313" key="7">
    <source>
        <dbReference type="EMBL" id="GBG29573.1"/>
    </source>
</evidence>
<dbReference type="SUPFAM" id="SSF51197">
    <property type="entry name" value="Clavaminate synthase-like"/>
    <property type="match status" value="1"/>
</dbReference>
<proteinExistence type="inferred from homology"/>
<dbReference type="PANTHER" id="PTHR12366">
    <property type="entry name" value="ASPARTYL/ASPARAGINYL BETA-HYDROXYLASE"/>
    <property type="match status" value="1"/>
</dbReference>
<organism evidence="7 8">
    <name type="scientific">Hondaea fermentalgiana</name>
    <dbReference type="NCBI Taxonomy" id="2315210"/>
    <lineage>
        <taxon>Eukaryota</taxon>
        <taxon>Sar</taxon>
        <taxon>Stramenopiles</taxon>
        <taxon>Bigyra</taxon>
        <taxon>Labyrinthulomycetes</taxon>
        <taxon>Thraustochytrida</taxon>
        <taxon>Thraustochytriidae</taxon>
        <taxon>Hondaea</taxon>
    </lineage>
</organism>
<dbReference type="SUPFAM" id="SSF144232">
    <property type="entry name" value="HIT/MYND zinc finger-like"/>
    <property type="match status" value="1"/>
</dbReference>
<dbReference type="GO" id="GO:0008270">
    <property type="term" value="F:zinc ion binding"/>
    <property type="evidence" value="ECO:0007669"/>
    <property type="project" value="UniProtKB-KW"/>
</dbReference>
<dbReference type="GO" id="GO:0062101">
    <property type="term" value="F:peptidyl-aspartic acid 3-dioxygenase activity"/>
    <property type="evidence" value="ECO:0007669"/>
    <property type="project" value="InterPro"/>
</dbReference>
<dbReference type="PROSITE" id="PS01360">
    <property type="entry name" value="ZF_MYND_1"/>
    <property type="match status" value="1"/>
</dbReference>
<dbReference type="Gene3D" id="6.10.140.2220">
    <property type="match status" value="1"/>
</dbReference>
<comment type="similarity">
    <text evidence="1">Belongs to the aspartyl/asparaginyl beta-hydroxylase family.</text>
</comment>
<keyword evidence="3 5" id="KW-0863">Zinc-finger</keyword>
<sequence length="494" mass="54115">MAVAAEEALLASTSDKCAGCERESPKLRCGRCGLQWYCARECQVKAYPTHKVACIAIGKRRKRAAKAWMDAAVLWYKSVYSASPSHEGMERAVEMFSESLMDSSDLRESGTWFMHRATFVGLLHSDGASVDVPDDVRSKMLETSELILASACKADPISAREAFVERALNFERARDLEGAARVARESIHAKTRGLNWTNPLQRPGVCMPDLRASAFWDASEFPWTQTLEDAVETISAELASLLKRKPAWPDVGSEYRESGNEDAQALDHGQWSEWVLFGSGAQPDAAPKTCALLERLVPDAIDLANKGAGEIIFSRLDGNSAIIPHCASTNTRLTAHLGLVVPSASTETFVADGEGGKTGRCAIRVGASWQTWSAGKLLFFDDSFEHEVVNNTGEERIILLIRFWHPDLPADLRDLALETTTKASAMLQLARSVPPVQPDAEHEPFGIAQQALVFGCTNCFCPDKILDVAALHASPPQLSLRCSECHAQFKNHIM</sequence>
<dbReference type="InterPro" id="IPR002893">
    <property type="entry name" value="Znf_MYND"/>
</dbReference>
<dbReference type="AlphaFoldDB" id="A0A2R5GLR9"/>
<gene>
    <name evidence="7" type="ORF">FCC1311_057942</name>
</gene>